<reference evidence="3" key="1">
    <citation type="journal article" date="2019" name="Int. J. Syst. Evol. Microbiol.">
        <title>The Global Catalogue of Microorganisms (GCM) 10K type strain sequencing project: providing services to taxonomists for standard genome sequencing and annotation.</title>
        <authorList>
            <consortium name="The Broad Institute Genomics Platform"/>
            <consortium name="The Broad Institute Genome Sequencing Center for Infectious Disease"/>
            <person name="Wu L."/>
            <person name="Ma J."/>
        </authorList>
    </citation>
    <scope>NUCLEOTIDE SEQUENCE [LARGE SCALE GENOMIC DNA]</scope>
    <source>
        <strain evidence="3">CGMCC 1.15790</strain>
    </source>
</reference>
<comment type="caution">
    <text evidence="2">The sequence shown here is derived from an EMBL/GenBank/DDBJ whole genome shotgun (WGS) entry which is preliminary data.</text>
</comment>
<keyword evidence="3" id="KW-1185">Reference proteome</keyword>
<proteinExistence type="predicted"/>
<gene>
    <name evidence="2" type="ORF">ACFPTR_12305</name>
</gene>
<dbReference type="RefSeq" id="WP_270897606.1">
    <property type="nucleotide sequence ID" value="NZ_JBHSPF010000065.1"/>
</dbReference>
<dbReference type="InterPro" id="IPR007401">
    <property type="entry name" value="DUF454"/>
</dbReference>
<feature type="transmembrane region" description="Helical" evidence="1">
    <location>
        <begin position="7"/>
        <end position="29"/>
    </location>
</feature>
<dbReference type="Pfam" id="PF04304">
    <property type="entry name" value="DUF454"/>
    <property type="match status" value="1"/>
</dbReference>
<dbReference type="PIRSF" id="PIRSF016789">
    <property type="entry name" value="DUF454"/>
    <property type="match status" value="1"/>
</dbReference>
<keyword evidence="1" id="KW-1133">Transmembrane helix</keyword>
<dbReference type="PANTHER" id="PTHR35813">
    <property type="entry name" value="INNER MEMBRANE PROTEIN YBAN"/>
    <property type="match status" value="1"/>
</dbReference>
<evidence type="ECO:0000313" key="2">
    <source>
        <dbReference type="EMBL" id="MFC5629633.1"/>
    </source>
</evidence>
<sequence>MTWLMRGLFIGVGSVSVVLGVIGMVLPLLPTTPFLLLAAYCFLKSSDRLYNKLIHSKGIGPYIQNYRSGKGIPVKTKIIALLVLWTSASFSILFFVPLFIVQALLFLIVGIVTYYILSLKTYRPNVKSSKNSSNKSPTVSSS</sequence>
<name>A0ABW0U9I3_9BACI</name>
<evidence type="ECO:0000313" key="3">
    <source>
        <dbReference type="Proteomes" id="UP001596143"/>
    </source>
</evidence>
<dbReference type="Proteomes" id="UP001596143">
    <property type="component" value="Unassembled WGS sequence"/>
</dbReference>
<accession>A0ABW0U9I3</accession>
<protein>
    <submittedName>
        <fullName evidence="2">YbaN family protein</fullName>
    </submittedName>
</protein>
<dbReference type="PANTHER" id="PTHR35813:SF1">
    <property type="entry name" value="INNER MEMBRANE PROTEIN YBAN"/>
    <property type="match status" value="1"/>
</dbReference>
<keyword evidence="1" id="KW-0472">Membrane</keyword>
<feature type="transmembrane region" description="Helical" evidence="1">
    <location>
        <begin position="92"/>
        <end position="117"/>
    </location>
</feature>
<dbReference type="EMBL" id="JBHSPF010000065">
    <property type="protein sequence ID" value="MFC5629633.1"/>
    <property type="molecule type" value="Genomic_DNA"/>
</dbReference>
<organism evidence="2 3">
    <name type="scientific">Aliibacillus thermotolerans</name>
    <dbReference type="NCBI Taxonomy" id="1834418"/>
    <lineage>
        <taxon>Bacteria</taxon>
        <taxon>Bacillati</taxon>
        <taxon>Bacillota</taxon>
        <taxon>Bacilli</taxon>
        <taxon>Bacillales</taxon>
        <taxon>Bacillaceae</taxon>
        <taxon>Aliibacillus</taxon>
    </lineage>
</organism>
<evidence type="ECO:0000256" key="1">
    <source>
        <dbReference type="SAM" id="Phobius"/>
    </source>
</evidence>
<keyword evidence="1" id="KW-0812">Transmembrane</keyword>